<dbReference type="RefSeq" id="XP_013337792.1">
    <property type="nucleotide sequence ID" value="XM_013482338.1"/>
</dbReference>
<protein>
    <submittedName>
        <fullName evidence="2">Uncharacterized protein</fullName>
    </submittedName>
</protein>
<name>U6MAB5_EIMMA</name>
<dbReference type="EMBL" id="HG722017">
    <property type="protein sequence ID" value="CDJ61142.1"/>
    <property type="molecule type" value="Genomic_DNA"/>
</dbReference>
<feature type="region of interest" description="Disordered" evidence="1">
    <location>
        <begin position="383"/>
        <end position="402"/>
    </location>
</feature>
<reference evidence="2" key="1">
    <citation type="submission" date="2013-10" db="EMBL/GenBank/DDBJ databases">
        <title>Genomic analysis of the causative agents of coccidiosis in chickens.</title>
        <authorList>
            <person name="Reid A.J."/>
            <person name="Blake D."/>
            <person name="Billington K."/>
            <person name="Browne H."/>
            <person name="Dunn M."/>
            <person name="Hung S."/>
            <person name="Kawahara F."/>
            <person name="Miranda-Saavedra D."/>
            <person name="Mourier T."/>
            <person name="Nagra H."/>
            <person name="Otto T.D."/>
            <person name="Rawlings N."/>
            <person name="Sanchez A."/>
            <person name="Sanders M."/>
            <person name="Subramaniam C."/>
            <person name="Tay Y."/>
            <person name="Dear P."/>
            <person name="Doerig C."/>
            <person name="Gruber A."/>
            <person name="Parkinson J."/>
            <person name="Shirley M."/>
            <person name="Wan K.L."/>
            <person name="Berriman M."/>
            <person name="Tomley F."/>
            <person name="Pain A."/>
        </authorList>
    </citation>
    <scope>NUCLEOTIDE SEQUENCE [LARGE SCALE GENOMIC DNA]</scope>
    <source>
        <strain evidence="2">Weybridge</strain>
    </source>
</reference>
<evidence type="ECO:0000313" key="2">
    <source>
        <dbReference type="EMBL" id="CDJ61142.1"/>
    </source>
</evidence>
<sequence length="618" mass="65691">MLPRPSVCWHVCKIVKEEGLSPCPPPDPTAASYGGSQAAGALPGLRKVEAPIAGPQVFSKLVRAMGVLVPLSERFSAGGEETSSGTATVHSTAATAAAVSKTSKISWSHAGAISWSRVPGFCGFCRAPTSCWSCPTGDPPWLPLSPQPRVHLRLLWDFYAASLPTSCSSMQEAIRMDNIFALRAEAALLSLISRALGFTSLSQSSLRVAEICDINDAGEPNPAWGRNHPLAGAKWTHLFCLDTSAAKLVVQEQQHKRQHQQQQQKIGSRHSNHCRTSVELGGEQLHEDTYMGEGASVSQCRTPVAGARCVSSSSEVLDTLVSAERPADSEVPAEIIRAAGAVNSPFAMACSKQALERLAAVTPHQRTQQRHCCSAKQNASWRGQDQLTKEQQQTYPLSRQPPRQQQVQWQCLSRYSKQQATQGHKKHREWHLPKHSPAACLRGLNSPTGALGEAVAVCFADLHAAKAKLAPLFQEGALEAATEASAVVLNDEAAPQLTNPAGGQCSYLQPLHNSTETLTGIASALRSWTKATEATLEETRTSGRIIATAVTTAVTTAVVATKAAIAAAKSALKRALVWGGSGADAVGGLVSSATVDAVMWLPSPVSVAEERVDPQYNA</sequence>
<dbReference type="AlphaFoldDB" id="U6MAB5"/>
<proteinExistence type="predicted"/>
<organism evidence="2 3">
    <name type="scientific">Eimeria maxima</name>
    <name type="common">Coccidian parasite</name>
    <dbReference type="NCBI Taxonomy" id="5804"/>
    <lineage>
        <taxon>Eukaryota</taxon>
        <taxon>Sar</taxon>
        <taxon>Alveolata</taxon>
        <taxon>Apicomplexa</taxon>
        <taxon>Conoidasida</taxon>
        <taxon>Coccidia</taxon>
        <taxon>Eucoccidiorida</taxon>
        <taxon>Eimeriorina</taxon>
        <taxon>Eimeriidae</taxon>
        <taxon>Eimeria</taxon>
    </lineage>
</organism>
<dbReference type="VEuPathDB" id="ToxoDB:EMWEY_00038450"/>
<evidence type="ECO:0000313" key="3">
    <source>
        <dbReference type="Proteomes" id="UP000030763"/>
    </source>
</evidence>
<dbReference type="OrthoDB" id="348435at2759"/>
<evidence type="ECO:0000256" key="1">
    <source>
        <dbReference type="SAM" id="MobiDB-lite"/>
    </source>
</evidence>
<reference evidence="2" key="2">
    <citation type="submission" date="2013-10" db="EMBL/GenBank/DDBJ databases">
        <authorList>
            <person name="Aslett M."/>
        </authorList>
    </citation>
    <scope>NUCLEOTIDE SEQUENCE [LARGE SCALE GENOMIC DNA]</scope>
    <source>
        <strain evidence="2">Weybridge</strain>
    </source>
</reference>
<accession>U6MAB5</accession>
<gene>
    <name evidence="2" type="ORF">EMWEY_00038450</name>
</gene>
<feature type="compositionally biased region" description="Polar residues" evidence="1">
    <location>
        <begin position="383"/>
        <end position="397"/>
    </location>
</feature>
<dbReference type="Proteomes" id="UP000030763">
    <property type="component" value="Unassembled WGS sequence"/>
</dbReference>
<keyword evidence="3" id="KW-1185">Reference proteome</keyword>
<dbReference type="GeneID" id="25337831"/>